<dbReference type="InterPro" id="IPR051130">
    <property type="entry name" value="Mito_struct-func_regulator"/>
</dbReference>
<organism evidence="1 2">
    <name type="scientific">Halocaridina rubra</name>
    <name type="common">Hawaiian red shrimp</name>
    <dbReference type="NCBI Taxonomy" id="373956"/>
    <lineage>
        <taxon>Eukaryota</taxon>
        <taxon>Metazoa</taxon>
        <taxon>Ecdysozoa</taxon>
        <taxon>Arthropoda</taxon>
        <taxon>Crustacea</taxon>
        <taxon>Multicrustacea</taxon>
        <taxon>Malacostraca</taxon>
        <taxon>Eumalacostraca</taxon>
        <taxon>Eucarida</taxon>
        <taxon>Decapoda</taxon>
        <taxon>Pleocyemata</taxon>
        <taxon>Caridea</taxon>
        <taxon>Atyoidea</taxon>
        <taxon>Atyidae</taxon>
        <taxon>Halocaridina</taxon>
    </lineage>
</organism>
<keyword evidence="2" id="KW-1185">Reference proteome</keyword>
<dbReference type="GO" id="GO:0055088">
    <property type="term" value="P:lipid homeostasis"/>
    <property type="evidence" value="ECO:0007669"/>
    <property type="project" value="TreeGrafter"/>
</dbReference>
<sequence length="140" mass="15168">MAARNLLRLSVLGGGGAAIIYNADFVQTTATGAVRFGRAAVTVAQIVVDYRQSLYSGDVMPESPNYKEVKSQTHLRAANKLLDLCCANGGAFVKVGQHLGSLEYLLPVEYVNTMKVLHSSAPQSPLEDIYCVIEKELKHD</sequence>
<dbReference type="GO" id="GO:0016301">
    <property type="term" value="F:kinase activity"/>
    <property type="evidence" value="ECO:0007669"/>
    <property type="project" value="UniProtKB-KW"/>
</dbReference>
<dbReference type="GO" id="GO:0007005">
    <property type="term" value="P:mitochondrion organization"/>
    <property type="evidence" value="ECO:0007669"/>
    <property type="project" value="TreeGrafter"/>
</dbReference>
<protein>
    <submittedName>
        <fullName evidence="1">AarF domain-containing protein kinase 1</fullName>
    </submittedName>
</protein>
<accession>A0AAN9AGT5</accession>
<dbReference type="AlphaFoldDB" id="A0AAN9AGT5"/>
<dbReference type="Proteomes" id="UP001381693">
    <property type="component" value="Unassembled WGS sequence"/>
</dbReference>
<keyword evidence="1" id="KW-0418">Kinase</keyword>
<gene>
    <name evidence="1" type="primary">ADCK1_1</name>
    <name evidence="1" type="ORF">SK128_024260</name>
</gene>
<evidence type="ECO:0000313" key="2">
    <source>
        <dbReference type="Proteomes" id="UP001381693"/>
    </source>
</evidence>
<keyword evidence="1" id="KW-0808">Transferase</keyword>
<reference evidence="1 2" key="1">
    <citation type="submission" date="2023-11" db="EMBL/GenBank/DDBJ databases">
        <title>Halocaridina rubra genome assembly.</title>
        <authorList>
            <person name="Smith C."/>
        </authorList>
    </citation>
    <scope>NUCLEOTIDE SEQUENCE [LARGE SCALE GENOMIC DNA]</scope>
    <source>
        <strain evidence="1">EP-1</strain>
        <tissue evidence="1">Whole</tissue>
    </source>
</reference>
<dbReference type="PANTHER" id="PTHR43173:SF19">
    <property type="entry name" value="AARF DOMAIN-CONTAINING PROTEIN KINASE 1"/>
    <property type="match status" value="1"/>
</dbReference>
<dbReference type="PANTHER" id="PTHR43173">
    <property type="entry name" value="ABC1 FAMILY PROTEIN"/>
    <property type="match status" value="1"/>
</dbReference>
<name>A0AAN9AGT5_HALRR</name>
<dbReference type="EMBL" id="JAXCGZ010000126">
    <property type="protein sequence ID" value="KAK7086633.1"/>
    <property type="molecule type" value="Genomic_DNA"/>
</dbReference>
<dbReference type="GO" id="GO:0005743">
    <property type="term" value="C:mitochondrial inner membrane"/>
    <property type="evidence" value="ECO:0007669"/>
    <property type="project" value="TreeGrafter"/>
</dbReference>
<feature type="non-terminal residue" evidence="1">
    <location>
        <position position="140"/>
    </location>
</feature>
<evidence type="ECO:0000313" key="1">
    <source>
        <dbReference type="EMBL" id="KAK7086633.1"/>
    </source>
</evidence>
<proteinExistence type="predicted"/>
<comment type="caution">
    <text evidence="1">The sequence shown here is derived from an EMBL/GenBank/DDBJ whole genome shotgun (WGS) entry which is preliminary data.</text>
</comment>